<dbReference type="AlphaFoldDB" id="A0AAV9PFU5"/>
<evidence type="ECO:0000256" key="4">
    <source>
        <dbReference type="PIRSR" id="PIRSR606710-1"/>
    </source>
</evidence>
<evidence type="ECO:0000256" key="3">
    <source>
        <dbReference type="ARBA" id="ARBA00023295"/>
    </source>
</evidence>
<dbReference type="GO" id="GO:0005975">
    <property type="term" value="P:carbohydrate metabolic process"/>
    <property type="evidence" value="ECO:0007669"/>
    <property type="project" value="InterPro"/>
</dbReference>
<feature type="signal peptide" evidence="7">
    <location>
        <begin position="1"/>
        <end position="17"/>
    </location>
</feature>
<keyword evidence="10" id="KW-1185">Reference proteome</keyword>
<dbReference type="Pfam" id="PF04616">
    <property type="entry name" value="Glyco_hydro_43"/>
    <property type="match status" value="1"/>
</dbReference>
<dbReference type="Gene3D" id="2.115.10.20">
    <property type="entry name" value="Glycosyl hydrolase domain, family 43"/>
    <property type="match status" value="1"/>
</dbReference>
<dbReference type="InterPro" id="IPR041542">
    <property type="entry name" value="GH43_C2"/>
</dbReference>
<feature type="active site" description="Proton donor" evidence="4">
    <location>
        <position position="208"/>
    </location>
</feature>
<dbReference type="SUPFAM" id="SSF49899">
    <property type="entry name" value="Concanavalin A-like lectins/glucanases"/>
    <property type="match status" value="1"/>
</dbReference>
<keyword evidence="3 6" id="KW-0326">Glycosidase</keyword>
<organism evidence="9 10">
    <name type="scientific">Saxophila tyrrhenica</name>
    <dbReference type="NCBI Taxonomy" id="1690608"/>
    <lineage>
        <taxon>Eukaryota</taxon>
        <taxon>Fungi</taxon>
        <taxon>Dikarya</taxon>
        <taxon>Ascomycota</taxon>
        <taxon>Pezizomycotina</taxon>
        <taxon>Dothideomycetes</taxon>
        <taxon>Dothideomycetidae</taxon>
        <taxon>Mycosphaerellales</taxon>
        <taxon>Extremaceae</taxon>
        <taxon>Saxophila</taxon>
    </lineage>
</organism>
<evidence type="ECO:0000259" key="8">
    <source>
        <dbReference type="Pfam" id="PF17851"/>
    </source>
</evidence>
<dbReference type="GO" id="GO:0004553">
    <property type="term" value="F:hydrolase activity, hydrolyzing O-glycosyl compounds"/>
    <property type="evidence" value="ECO:0007669"/>
    <property type="project" value="InterPro"/>
</dbReference>
<dbReference type="SUPFAM" id="SSF75005">
    <property type="entry name" value="Arabinanase/levansucrase/invertase"/>
    <property type="match status" value="1"/>
</dbReference>
<dbReference type="CDD" id="cd18617">
    <property type="entry name" value="GH43_XynB-like"/>
    <property type="match status" value="1"/>
</dbReference>
<comment type="similarity">
    <text evidence="1 6">Belongs to the glycosyl hydrolase 43 family.</text>
</comment>
<dbReference type="InterPro" id="IPR006710">
    <property type="entry name" value="Glyco_hydro_43"/>
</dbReference>
<feature type="chain" id="PRO_5043821609" description="Beta-xylosidase C-terminal Concanavalin A-like domain-containing protein" evidence="7">
    <location>
        <begin position="18"/>
        <end position="585"/>
    </location>
</feature>
<gene>
    <name evidence="9" type="ORF">LTR77_004634</name>
</gene>
<evidence type="ECO:0000256" key="7">
    <source>
        <dbReference type="SAM" id="SignalP"/>
    </source>
</evidence>
<evidence type="ECO:0000256" key="1">
    <source>
        <dbReference type="ARBA" id="ARBA00009865"/>
    </source>
</evidence>
<comment type="caution">
    <text evidence="9">The sequence shown here is derived from an EMBL/GenBank/DDBJ whole genome shotgun (WGS) entry which is preliminary data.</text>
</comment>
<dbReference type="RefSeq" id="XP_064660517.1">
    <property type="nucleotide sequence ID" value="XM_064801887.1"/>
</dbReference>
<dbReference type="Pfam" id="PF17851">
    <property type="entry name" value="GH43_C2"/>
    <property type="match status" value="1"/>
</dbReference>
<dbReference type="Proteomes" id="UP001337655">
    <property type="component" value="Unassembled WGS sequence"/>
</dbReference>
<accession>A0AAV9PFU5</accession>
<evidence type="ECO:0000256" key="5">
    <source>
        <dbReference type="PIRSR" id="PIRSR606710-2"/>
    </source>
</evidence>
<protein>
    <recommendedName>
        <fullName evidence="8">Beta-xylosidase C-terminal Concanavalin A-like domain-containing protein</fullName>
    </recommendedName>
</protein>
<reference evidence="9 10" key="1">
    <citation type="submission" date="2023-08" db="EMBL/GenBank/DDBJ databases">
        <title>Black Yeasts Isolated from many extreme environments.</title>
        <authorList>
            <person name="Coleine C."/>
            <person name="Stajich J.E."/>
            <person name="Selbmann L."/>
        </authorList>
    </citation>
    <scope>NUCLEOTIDE SEQUENCE [LARGE SCALE GENOMIC DNA]</scope>
    <source>
        <strain evidence="9 10">CCFEE 5935</strain>
    </source>
</reference>
<name>A0AAV9PFU5_9PEZI</name>
<evidence type="ECO:0000313" key="10">
    <source>
        <dbReference type="Proteomes" id="UP001337655"/>
    </source>
</evidence>
<dbReference type="Gene3D" id="2.60.120.200">
    <property type="match status" value="1"/>
</dbReference>
<keyword evidence="2 6" id="KW-0378">Hydrolase</keyword>
<keyword evidence="7" id="KW-0732">Signal</keyword>
<dbReference type="InterPro" id="IPR023296">
    <property type="entry name" value="Glyco_hydro_beta-prop_sf"/>
</dbReference>
<dbReference type="InterPro" id="IPR013320">
    <property type="entry name" value="ConA-like_dom_sf"/>
</dbReference>
<feature type="domain" description="Beta-xylosidase C-terminal Concanavalin A-like" evidence="8">
    <location>
        <begin position="345"/>
        <end position="553"/>
    </location>
</feature>
<dbReference type="InterPro" id="IPR051795">
    <property type="entry name" value="Glycosyl_Hydrlase_43"/>
</dbReference>
<sequence length="585" mass="64774">MLALLLSACLASTFVLADGQLAQNPIIPGWNPDPAPIRVNDTYYLATSSFEFFPGVPLYTSKDLVNWELFTNVLSRPEQLQLYGTPTTGGAWAPSLSYSSGTFYLTSMTRWTYDPVAHVWPRVSWVTSTDLITWSDPIWGEPWGIDPQIFSDPVTGKNYLNLMAPNNNEDRLWGIWQCEVDVASGLCIGEYRSLWNGTLPVTPDARPEGPKMFLKNGTYHLLIAEGGTDLLHRASIARSQSPEGPWESAPNNPILYNGAPDNGNLTIQSTGHGTMIDTPDGDWYIVYLARRNVNGSSPLGRETFISNVEWQDNGWPVINYGRPVLLSEPVEGLPTKIRPSSKTYDFSTTDLAAQGWYTLRTLYTPIYSVARMSDLTAYSPSSSGALLLHPNVFTLSDRDVPAAILRKQTSLNMSFTATTLPIPENLPRGAALGISAYLSELVHHDIGIGYCRNTTTNASSSMCVYTCLARNGTEEYNEHPFEPPATAMRSVDLVIRAEPLQYKLGFRYPDVDGQNSGDIKWLTEFPSSWMAWAPEGWFVFSGAMFALFASSQGRPWGAGSGDVGFSTVEEEFYEERLGDYDEDGR</sequence>
<dbReference type="PANTHER" id="PTHR42812:SF16">
    <property type="entry name" value="HYDROLASE, PUTATIVE (AFU_ORTHOLOGUE AFUA_7G06110)-RELATED"/>
    <property type="match status" value="1"/>
</dbReference>
<dbReference type="EMBL" id="JAVRRT010000006">
    <property type="protein sequence ID" value="KAK5171489.1"/>
    <property type="molecule type" value="Genomic_DNA"/>
</dbReference>
<dbReference type="PANTHER" id="PTHR42812">
    <property type="entry name" value="BETA-XYLOSIDASE"/>
    <property type="match status" value="1"/>
</dbReference>
<dbReference type="GeneID" id="89925979"/>
<feature type="site" description="Important for catalytic activity, responsible for pKa modulation of the active site Glu and correct orientation of both the proton donor and substrate" evidence="5">
    <location>
        <position position="146"/>
    </location>
</feature>
<proteinExistence type="inferred from homology"/>
<evidence type="ECO:0000256" key="6">
    <source>
        <dbReference type="RuleBase" id="RU361187"/>
    </source>
</evidence>
<feature type="active site" description="Proton acceptor" evidence="4">
    <location>
        <position position="33"/>
    </location>
</feature>
<evidence type="ECO:0000256" key="2">
    <source>
        <dbReference type="ARBA" id="ARBA00022801"/>
    </source>
</evidence>
<evidence type="ECO:0000313" key="9">
    <source>
        <dbReference type="EMBL" id="KAK5171489.1"/>
    </source>
</evidence>